<evidence type="ECO:0000259" key="10">
    <source>
        <dbReference type="PROSITE" id="PS50035"/>
    </source>
</evidence>
<feature type="active site" evidence="9">
    <location>
        <position position="294"/>
    </location>
</feature>
<comment type="caution">
    <text evidence="11">The sequence shown here is derived from an EMBL/GenBank/DDBJ whole genome shotgun (WGS) entry which is preliminary data.</text>
</comment>
<keyword evidence="1 9" id="KW-1003">Cell membrane</keyword>
<evidence type="ECO:0000256" key="3">
    <source>
        <dbReference type="ARBA" id="ARBA00022679"/>
    </source>
</evidence>
<evidence type="ECO:0000256" key="6">
    <source>
        <dbReference type="ARBA" id="ARBA00023136"/>
    </source>
</evidence>
<evidence type="ECO:0000256" key="1">
    <source>
        <dbReference type="ARBA" id="ARBA00022475"/>
    </source>
</evidence>
<dbReference type="CDD" id="cd09159">
    <property type="entry name" value="PLDc_ybhO_like_2"/>
    <property type="match status" value="1"/>
</dbReference>
<comment type="subcellular location">
    <subcellularLocation>
        <location evidence="9">Cell membrane</location>
        <topology evidence="9">Peripheral membrane protein</topology>
    </subcellularLocation>
</comment>
<evidence type="ECO:0000256" key="5">
    <source>
        <dbReference type="ARBA" id="ARBA00023098"/>
    </source>
</evidence>
<dbReference type="PANTHER" id="PTHR21248">
    <property type="entry name" value="CARDIOLIPIN SYNTHASE"/>
    <property type="match status" value="1"/>
</dbReference>
<dbReference type="RefSeq" id="WP_347286936.1">
    <property type="nucleotide sequence ID" value="NZ_JAUZQE010000014.1"/>
</dbReference>
<keyword evidence="7 9" id="KW-0594">Phospholipid biosynthesis</keyword>
<dbReference type="NCBIfam" id="NF008427">
    <property type="entry name" value="PRK11263.1"/>
    <property type="match status" value="1"/>
</dbReference>
<evidence type="ECO:0000256" key="7">
    <source>
        <dbReference type="ARBA" id="ARBA00023209"/>
    </source>
</evidence>
<dbReference type="InterPro" id="IPR025202">
    <property type="entry name" value="PLD-like_dom"/>
</dbReference>
<evidence type="ECO:0000256" key="9">
    <source>
        <dbReference type="HAMAP-Rule" id="MF_01917"/>
    </source>
</evidence>
<feature type="active site" evidence="9">
    <location>
        <position position="115"/>
    </location>
</feature>
<feature type="active site" evidence="9">
    <location>
        <position position="120"/>
    </location>
</feature>
<proteinExistence type="inferred from homology"/>
<keyword evidence="8 9" id="KW-1208">Phospholipid metabolism</keyword>
<name>A0ABU1D646_9BURK</name>
<reference evidence="11 12" key="1">
    <citation type="submission" date="2023-08" db="EMBL/GenBank/DDBJ databases">
        <title>Alcaligenaceae gen. nov., a novel taxon isolated from the sludge of Yixing Pesticide Factory.</title>
        <authorList>
            <person name="Ruan L."/>
        </authorList>
    </citation>
    <scope>NUCLEOTIDE SEQUENCE [LARGE SCALE GENOMIC DNA]</scope>
    <source>
        <strain evidence="11 12">LG-2</strain>
    </source>
</reference>
<organism evidence="11 12">
    <name type="scientific">Yanghanlia caeni</name>
    <dbReference type="NCBI Taxonomy" id="3064283"/>
    <lineage>
        <taxon>Bacteria</taxon>
        <taxon>Pseudomonadati</taxon>
        <taxon>Pseudomonadota</taxon>
        <taxon>Betaproteobacteria</taxon>
        <taxon>Burkholderiales</taxon>
        <taxon>Alcaligenaceae</taxon>
        <taxon>Yanghanlia</taxon>
    </lineage>
</organism>
<dbReference type="InterPro" id="IPR030872">
    <property type="entry name" value="Cardiolipin_synth_ClsB"/>
</dbReference>
<sequence>MPVTWTHGNAFELLENGEAFFPAVFEAIEAASRSVIIETFIIFDDRVGRALQKVLVDAARRGVQIDVTVDGYGTADLPDTYVSSLLEAGVRLHVFDPQPRRFGMRTNLFRRLHRKIVVVDSDVAFVGGINFGADHLVETGPMAKQDYAVRVRGPLVAEIEADALQLLAQGARQRAFWRRLRWRRRRRQDEPGDVAAAWVKRDNDEHTNTIEQQYRLGIRAAQQQITIANAYFFPGYSLLRDLRQAAKRGVKVRLILQGEPDMPAARFAATMLYDYLLSAGVEIYEYCERPFHGKVATVDDRWATVGSSNLDPLSLALNLEGNVLVRDTAFVATLQERLDRLMCEQCRPMQRSSPPRRKIQRVVVGVFVFHFLRRFPAWASWFPARTPQLTTLNRKLHDLHEGKS</sequence>
<dbReference type="HAMAP" id="MF_01917">
    <property type="entry name" value="Cardiolipin_synth_ClsB"/>
    <property type="match status" value="1"/>
</dbReference>
<comment type="function">
    <text evidence="9">Catalyzes the phosphatidyl group transfer from one phosphatidylglycerol molecule to another to form cardiolipin (CL) (diphosphatidylglycerol) and glycerol.</text>
</comment>
<evidence type="ECO:0000256" key="4">
    <source>
        <dbReference type="ARBA" id="ARBA00022737"/>
    </source>
</evidence>
<keyword evidence="5 9" id="KW-0443">Lipid metabolism</keyword>
<accession>A0ABU1D646</accession>
<dbReference type="PANTHER" id="PTHR21248:SF23">
    <property type="entry name" value="CARDIOLIPIN SYNTHASE B"/>
    <property type="match status" value="1"/>
</dbReference>
<dbReference type="SMART" id="SM00155">
    <property type="entry name" value="PLDc"/>
    <property type="match status" value="2"/>
</dbReference>
<feature type="active site" evidence="9">
    <location>
        <position position="292"/>
    </location>
</feature>
<keyword evidence="6 9" id="KW-0472">Membrane</keyword>
<evidence type="ECO:0000256" key="2">
    <source>
        <dbReference type="ARBA" id="ARBA00022516"/>
    </source>
</evidence>
<gene>
    <name evidence="9 11" type="primary">clsB</name>
    <name evidence="11" type="ORF">Q8947_07610</name>
</gene>
<evidence type="ECO:0000256" key="8">
    <source>
        <dbReference type="ARBA" id="ARBA00023264"/>
    </source>
</evidence>
<dbReference type="Proteomes" id="UP001232156">
    <property type="component" value="Unassembled WGS sequence"/>
</dbReference>
<dbReference type="Gene3D" id="3.30.870.10">
    <property type="entry name" value="Endonuclease Chain A"/>
    <property type="match status" value="2"/>
</dbReference>
<dbReference type="EMBL" id="JAUZQE010000014">
    <property type="protein sequence ID" value="MDR4125850.1"/>
    <property type="molecule type" value="Genomic_DNA"/>
</dbReference>
<keyword evidence="3 9" id="KW-0808">Transferase</keyword>
<dbReference type="GO" id="GO:0016740">
    <property type="term" value="F:transferase activity"/>
    <property type="evidence" value="ECO:0007669"/>
    <property type="project" value="UniProtKB-KW"/>
</dbReference>
<feature type="domain" description="PLD phosphodiesterase" evidence="10">
    <location>
        <begin position="292"/>
        <end position="314"/>
    </location>
</feature>
<protein>
    <recommendedName>
        <fullName evidence="9">Cardiolipin synthase B</fullName>
        <shortName evidence="9">CL synthase</shortName>
        <ecNumber evidence="9">2.7.8.-</ecNumber>
    </recommendedName>
</protein>
<evidence type="ECO:0000313" key="12">
    <source>
        <dbReference type="Proteomes" id="UP001232156"/>
    </source>
</evidence>
<feature type="active site" evidence="9">
    <location>
        <position position="299"/>
    </location>
</feature>
<evidence type="ECO:0000313" key="11">
    <source>
        <dbReference type="EMBL" id="MDR4125850.1"/>
    </source>
</evidence>
<dbReference type="CDD" id="cd09110">
    <property type="entry name" value="PLDc_CLS_1"/>
    <property type="match status" value="1"/>
</dbReference>
<dbReference type="InterPro" id="IPR001736">
    <property type="entry name" value="PLipase_D/transphosphatidylase"/>
</dbReference>
<feature type="domain" description="PLD phosphodiesterase" evidence="10">
    <location>
        <begin position="108"/>
        <end position="135"/>
    </location>
</feature>
<comment type="similarity">
    <text evidence="9">Belongs to the phospholipase D family. Cardiolipin synthase subfamily. ClsB sub-subfamily.</text>
</comment>
<comment type="catalytic activity">
    <reaction evidence="9">
        <text>2 a 1,2-diacyl-sn-glycero-3-phospho-(1'-sn-glycerol) = a cardiolipin + glycerol</text>
        <dbReference type="Rhea" id="RHEA:31451"/>
        <dbReference type="ChEBI" id="CHEBI:17754"/>
        <dbReference type="ChEBI" id="CHEBI:62237"/>
        <dbReference type="ChEBI" id="CHEBI:64716"/>
    </reaction>
</comment>
<dbReference type="EC" id="2.7.8.-" evidence="9"/>
<keyword evidence="2 9" id="KW-0444">Lipid biosynthesis</keyword>
<dbReference type="Pfam" id="PF13091">
    <property type="entry name" value="PLDc_2"/>
    <property type="match status" value="2"/>
</dbReference>
<keyword evidence="12" id="KW-1185">Reference proteome</keyword>
<keyword evidence="4" id="KW-0677">Repeat</keyword>
<dbReference type="SUPFAM" id="SSF56024">
    <property type="entry name" value="Phospholipase D/nuclease"/>
    <property type="match status" value="2"/>
</dbReference>
<dbReference type="PROSITE" id="PS50035">
    <property type="entry name" value="PLD"/>
    <property type="match status" value="2"/>
</dbReference>
<feature type="active site" evidence="9">
    <location>
        <position position="113"/>
    </location>
</feature>